<evidence type="ECO:0000256" key="10">
    <source>
        <dbReference type="PROSITE-ProRule" id="PRU10141"/>
    </source>
</evidence>
<dbReference type="PROSITE" id="PS00108">
    <property type="entry name" value="PROTEIN_KINASE_ST"/>
    <property type="match status" value="1"/>
</dbReference>
<evidence type="ECO:0000259" key="13">
    <source>
        <dbReference type="PROSITE" id="PS50011"/>
    </source>
</evidence>
<feature type="domain" description="Protein kinase" evidence="13">
    <location>
        <begin position="55"/>
        <end position="364"/>
    </location>
</feature>
<gene>
    <name evidence="14" type="ORF">KC19_3G142400</name>
</gene>
<evidence type="ECO:0000256" key="2">
    <source>
        <dbReference type="ARBA" id="ARBA00010217"/>
    </source>
</evidence>
<evidence type="ECO:0000256" key="7">
    <source>
        <dbReference type="ARBA" id="ARBA00022840"/>
    </source>
</evidence>
<dbReference type="PANTHER" id="PTHR27007">
    <property type="match status" value="1"/>
</dbReference>
<evidence type="ECO:0000313" key="14">
    <source>
        <dbReference type="EMBL" id="KAG0583510.1"/>
    </source>
</evidence>
<sequence>MHTTYVCLWRAGTHHRIIARVMLAIPFLRRRKRKPPVEGPRLFTFKELSKATKSFSDGAIVGSGGFGMVYKGTLSPSGAVVAVKRLKNRCGYWEKVLFAEASTVWRIRHPNLVRLQGWCDEKRQLLLVYDFMSNGSLDEWLFPCRRRNPADPKYKRFGPEFEALLPWSSRVSILAGVAAALEYLHVGWTQCVLHRDVKSSNVMLDAEMKPHLGDFGLARLTDHQKPAKTTKAAGTLSYMAPELPYTNKATKESDVYSFGILVLEVVCGKRPVNMYVEGFDEDFVLRHIVWRAHNSGDVLSAVDPTLLANVESSDERTRMKLLLHLGLWCCLPDPETRPPMKVVMQVITSQPGKNPLSTDLMPTLPSSRPKGRYPTSGMGGL</sequence>
<keyword evidence="6" id="KW-0418">Kinase</keyword>
<protein>
    <recommendedName>
        <fullName evidence="13">Protein kinase domain-containing protein</fullName>
    </recommendedName>
</protein>
<dbReference type="EMBL" id="CM026423">
    <property type="protein sequence ID" value="KAG0583510.1"/>
    <property type="molecule type" value="Genomic_DNA"/>
</dbReference>
<comment type="similarity">
    <text evidence="11">Belongs to the protein kinase superfamily.</text>
</comment>
<evidence type="ECO:0000256" key="1">
    <source>
        <dbReference type="ARBA" id="ARBA00008536"/>
    </source>
</evidence>
<keyword evidence="15" id="KW-1185">Reference proteome</keyword>
<dbReference type="InterPro" id="IPR050528">
    <property type="entry name" value="L-type_Lectin-RKs"/>
</dbReference>
<dbReference type="Proteomes" id="UP000822688">
    <property type="component" value="Chromosome 3"/>
</dbReference>
<evidence type="ECO:0000256" key="8">
    <source>
        <dbReference type="ARBA" id="ARBA00047899"/>
    </source>
</evidence>
<evidence type="ECO:0000256" key="12">
    <source>
        <dbReference type="SAM" id="MobiDB-lite"/>
    </source>
</evidence>
<dbReference type="InterPro" id="IPR011009">
    <property type="entry name" value="Kinase-like_dom_sf"/>
</dbReference>
<evidence type="ECO:0000256" key="6">
    <source>
        <dbReference type="ARBA" id="ARBA00022777"/>
    </source>
</evidence>
<dbReference type="Pfam" id="PF00069">
    <property type="entry name" value="Pkinase"/>
    <property type="match status" value="1"/>
</dbReference>
<dbReference type="GO" id="GO:0004674">
    <property type="term" value="F:protein serine/threonine kinase activity"/>
    <property type="evidence" value="ECO:0007669"/>
    <property type="project" value="UniProtKB-KW"/>
</dbReference>
<evidence type="ECO:0000256" key="9">
    <source>
        <dbReference type="ARBA" id="ARBA00048679"/>
    </source>
</evidence>
<dbReference type="PROSITE" id="PS50011">
    <property type="entry name" value="PROTEIN_KINASE_DOM"/>
    <property type="match status" value="1"/>
</dbReference>
<dbReference type="SUPFAM" id="SSF56112">
    <property type="entry name" value="Protein kinase-like (PK-like)"/>
    <property type="match status" value="1"/>
</dbReference>
<comment type="similarity">
    <text evidence="2">In the C-terminal section; belongs to the protein kinase superfamily. Ser/Thr protein kinase family.</text>
</comment>
<dbReference type="GO" id="GO:0005524">
    <property type="term" value="F:ATP binding"/>
    <property type="evidence" value="ECO:0007669"/>
    <property type="project" value="UniProtKB-UniRule"/>
</dbReference>
<dbReference type="InterPro" id="IPR008271">
    <property type="entry name" value="Ser/Thr_kinase_AS"/>
</dbReference>
<dbReference type="FunFam" id="1.10.510.10:FF:000108">
    <property type="entry name" value="L-type lectin-domain containing receptor kinase S.4"/>
    <property type="match status" value="1"/>
</dbReference>
<comment type="caution">
    <text evidence="14">The sequence shown here is derived from an EMBL/GenBank/DDBJ whole genome shotgun (WGS) entry which is preliminary data.</text>
</comment>
<keyword evidence="4" id="KW-0808">Transferase</keyword>
<evidence type="ECO:0000256" key="4">
    <source>
        <dbReference type="ARBA" id="ARBA00022679"/>
    </source>
</evidence>
<keyword evidence="5 10" id="KW-0547">Nucleotide-binding</keyword>
<keyword evidence="7 10" id="KW-0067">ATP-binding</keyword>
<evidence type="ECO:0000256" key="3">
    <source>
        <dbReference type="ARBA" id="ARBA00022527"/>
    </source>
</evidence>
<evidence type="ECO:0000256" key="11">
    <source>
        <dbReference type="RuleBase" id="RU000304"/>
    </source>
</evidence>
<dbReference type="AlphaFoldDB" id="A0A8T0IIB3"/>
<evidence type="ECO:0000256" key="5">
    <source>
        <dbReference type="ARBA" id="ARBA00022741"/>
    </source>
</evidence>
<dbReference type="Gene3D" id="3.30.200.20">
    <property type="entry name" value="Phosphorylase Kinase, domain 1"/>
    <property type="match status" value="1"/>
</dbReference>
<organism evidence="14 15">
    <name type="scientific">Ceratodon purpureus</name>
    <name type="common">Fire moss</name>
    <name type="synonym">Dicranum purpureum</name>
    <dbReference type="NCBI Taxonomy" id="3225"/>
    <lineage>
        <taxon>Eukaryota</taxon>
        <taxon>Viridiplantae</taxon>
        <taxon>Streptophyta</taxon>
        <taxon>Embryophyta</taxon>
        <taxon>Bryophyta</taxon>
        <taxon>Bryophytina</taxon>
        <taxon>Bryopsida</taxon>
        <taxon>Dicranidae</taxon>
        <taxon>Pseudoditrichales</taxon>
        <taxon>Ditrichaceae</taxon>
        <taxon>Ceratodon</taxon>
    </lineage>
</organism>
<comment type="catalytic activity">
    <reaction evidence="9">
        <text>L-seryl-[protein] + ATP = O-phospho-L-seryl-[protein] + ADP + H(+)</text>
        <dbReference type="Rhea" id="RHEA:17989"/>
        <dbReference type="Rhea" id="RHEA-COMP:9863"/>
        <dbReference type="Rhea" id="RHEA-COMP:11604"/>
        <dbReference type="ChEBI" id="CHEBI:15378"/>
        <dbReference type="ChEBI" id="CHEBI:29999"/>
        <dbReference type="ChEBI" id="CHEBI:30616"/>
        <dbReference type="ChEBI" id="CHEBI:83421"/>
        <dbReference type="ChEBI" id="CHEBI:456216"/>
        <dbReference type="EC" id="2.7.11.1"/>
    </reaction>
</comment>
<comment type="catalytic activity">
    <reaction evidence="8">
        <text>L-threonyl-[protein] + ATP = O-phospho-L-threonyl-[protein] + ADP + H(+)</text>
        <dbReference type="Rhea" id="RHEA:46608"/>
        <dbReference type="Rhea" id="RHEA-COMP:11060"/>
        <dbReference type="Rhea" id="RHEA-COMP:11605"/>
        <dbReference type="ChEBI" id="CHEBI:15378"/>
        <dbReference type="ChEBI" id="CHEBI:30013"/>
        <dbReference type="ChEBI" id="CHEBI:30616"/>
        <dbReference type="ChEBI" id="CHEBI:61977"/>
        <dbReference type="ChEBI" id="CHEBI:456216"/>
        <dbReference type="EC" id="2.7.11.1"/>
    </reaction>
</comment>
<reference evidence="14" key="1">
    <citation type="submission" date="2020-06" db="EMBL/GenBank/DDBJ databases">
        <title>WGS assembly of Ceratodon purpureus strain R40.</title>
        <authorList>
            <person name="Carey S.B."/>
            <person name="Jenkins J."/>
            <person name="Shu S."/>
            <person name="Lovell J.T."/>
            <person name="Sreedasyam A."/>
            <person name="Maumus F."/>
            <person name="Tiley G.P."/>
            <person name="Fernandez-Pozo N."/>
            <person name="Barry K."/>
            <person name="Chen C."/>
            <person name="Wang M."/>
            <person name="Lipzen A."/>
            <person name="Daum C."/>
            <person name="Saski C.A."/>
            <person name="Payton A.C."/>
            <person name="Mcbreen J.C."/>
            <person name="Conrad R.E."/>
            <person name="Kollar L.M."/>
            <person name="Olsson S."/>
            <person name="Huttunen S."/>
            <person name="Landis J.B."/>
            <person name="Wickett N.J."/>
            <person name="Johnson M.G."/>
            <person name="Rensing S.A."/>
            <person name="Grimwood J."/>
            <person name="Schmutz J."/>
            <person name="Mcdaniel S.F."/>
        </authorList>
    </citation>
    <scope>NUCLEOTIDE SEQUENCE</scope>
    <source>
        <strain evidence="14">R40</strain>
    </source>
</reference>
<keyword evidence="3 11" id="KW-0723">Serine/threonine-protein kinase</keyword>
<dbReference type="InterPro" id="IPR017441">
    <property type="entry name" value="Protein_kinase_ATP_BS"/>
</dbReference>
<accession>A0A8T0IIB3</accession>
<dbReference type="Gene3D" id="1.10.510.10">
    <property type="entry name" value="Transferase(Phosphotransferase) domain 1"/>
    <property type="match status" value="1"/>
</dbReference>
<dbReference type="PROSITE" id="PS00107">
    <property type="entry name" value="PROTEIN_KINASE_ATP"/>
    <property type="match status" value="1"/>
</dbReference>
<dbReference type="InterPro" id="IPR000719">
    <property type="entry name" value="Prot_kinase_dom"/>
</dbReference>
<feature type="region of interest" description="Disordered" evidence="12">
    <location>
        <begin position="353"/>
        <end position="381"/>
    </location>
</feature>
<dbReference type="SMART" id="SM00220">
    <property type="entry name" value="S_TKc"/>
    <property type="match status" value="1"/>
</dbReference>
<evidence type="ECO:0000313" key="15">
    <source>
        <dbReference type="Proteomes" id="UP000822688"/>
    </source>
</evidence>
<proteinExistence type="inferred from homology"/>
<feature type="binding site" evidence="10">
    <location>
        <position position="84"/>
    </location>
    <ligand>
        <name>ATP</name>
        <dbReference type="ChEBI" id="CHEBI:30616"/>
    </ligand>
</feature>
<name>A0A8T0IIB3_CERPU</name>
<comment type="similarity">
    <text evidence="1">In the N-terminal section; belongs to the leguminous lectin family.</text>
</comment>